<dbReference type="PROSITE" id="PS51318">
    <property type="entry name" value="TAT"/>
    <property type="match status" value="1"/>
</dbReference>
<feature type="chain" id="PRO_5020576282" evidence="4">
    <location>
        <begin position="29"/>
        <end position="316"/>
    </location>
</feature>
<dbReference type="InterPro" id="IPR006311">
    <property type="entry name" value="TAT_signal"/>
</dbReference>
<comment type="subcellular location">
    <subcellularLocation>
        <location evidence="1">Periplasm</location>
    </subcellularLocation>
</comment>
<accession>A0A4D7AWE2</accession>
<dbReference type="Proteomes" id="UP000298781">
    <property type="component" value="Chromosome"/>
</dbReference>
<evidence type="ECO:0000256" key="3">
    <source>
        <dbReference type="ARBA" id="ARBA00022729"/>
    </source>
</evidence>
<dbReference type="RefSeq" id="WP_136960856.1">
    <property type="nucleotide sequence ID" value="NZ_CP039690.1"/>
</dbReference>
<dbReference type="KEGG" id="pstg:E8M01_15045"/>
<dbReference type="AlphaFoldDB" id="A0A4D7AWE2"/>
<evidence type="ECO:0000313" key="7">
    <source>
        <dbReference type="Proteomes" id="UP000298781"/>
    </source>
</evidence>
<sequence>MTKLTRRGFTGGLAAGTALAGLPASAQAPTKILLGYTAVADFTSAFVAQEEGHFRKRGLDVGFQLIALNSNIPAALQAESVQIGGPTPSVMLQANDGGLDLVAIAGGSVTSKDVANYGFVEKTGAGITDAKSAEGKRIGVPGLGAFLHVLFRKWMAEKGADWKKVTFVETPFPQMADILRGGSVDGLITGSPIMERIVQGNIGRVVSYFHTELPAGLPAILYSTTRAWATKNPQLIKAFREGLAEGSAFVADKANDTKVRSVIGKYIPLPPAVLATAIISAQKPTITVAEIDYWIKIMREQDMLRGQPVATNVVLP</sequence>
<dbReference type="SUPFAM" id="SSF53850">
    <property type="entry name" value="Periplasmic binding protein-like II"/>
    <property type="match status" value="1"/>
</dbReference>
<evidence type="ECO:0000313" key="6">
    <source>
        <dbReference type="EMBL" id="QCI65409.1"/>
    </source>
</evidence>
<reference evidence="6 7" key="1">
    <citation type="submission" date="2019-04" db="EMBL/GenBank/DDBJ databases">
        <title>Phreatobacter aquaticus sp. nov.</title>
        <authorList>
            <person name="Choi A."/>
        </authorList>
    </citation>
    <scope>NUCLEOTIDE SEQUENCE [LARGE SCALE GENOMIC DNA]</scope>
    <source>
        <strain evidence="6 7">KCTC 52518</strain>
    </source>
</reference>
<evidence type="ECO:0000256" key="4">
    <source>
        <dbReference type="SAM" id="SignalP"/>
    </source>
</evidence>
<name>A0A4D7AWE2_9HYPH</name>
<feature type="domain" description="SsuA/THI5-like" evidence="5">
    <location>
        <begin position="41"/>
        <end position="252"/>
    </location>
</feature>
<gene>
    <name evidence="6" type="ORF">E8M01_15045</name>
</gene>
<dbReference type="Pfam" id="PF09084">
    <property type="entry name" value="NMT1"/>
    <property type="match status" value="1"/>
</dbReference>
<evidence type="ECO:0000256" key="1">
    <source>
        <dbReference type="ARBA" id="ARBA00004418"/>
    </source>
</evidence>
<organism evidence="6 7">
    <name type="scientific">Phreatobacter stygius</name>
    <dbReference type="NCBI Taxonomy" id="1940610"/>
    <lineage>
        <taxon>Bacteria</taxon>
        <taxon>Pseudomonadati</taxon>
        <taxon>Pseudomonadota</taxon>
        <taxon>Alphaproteobacteria</taxon>
        <taxon>Hyphomicrobiales</taxon>
        <taxon>Phreatobacteraceae</taxon>
        <taxon>Phreatobacter</taxon>
    </lineage>
</organism>
<feature type="signal peptide" evidence="4">
    <location>
        <begin position="1"/>
        <end position="28"/>
    </location>
</feature>
<dbReference type="EMBL" id="CP039690">
    <property type="protein sequence ID" value="QCI65409.1"/>
    <property type="molecule type" value="Genomic_DNA"/>
</dbReference>
<evidence type="ECO:0000259" key="5">
    <source>
        <dbReference type="Pfam" id="PF09084"/>
    </source>
</evidence>
<dbReference type="PANTHER" id="PTHR30024:SF47">
    <property type="entry name" value="TAURINE-BINDING PERIPLASMIC PROTEIN"/>
    <property type="match status" value="1"/>
</dbReference>
<keyword evidence="3 4" id="KW-0732">Signal</keyword>
<dbReference type="GO" id="GO:0042597">
    <property type="term" value="C:periplasmic space"/>
    <property type="evidence" value="ECO:0007669"/>
    <property type="project" value="UniProtKB-SubCell"/>
</dbReference>
<keyword evidence="7" id="KW-1185">Reference proteome</keyword>
<comment type="similarity">
    <text evidence="2">Belongs to the bacterial solute-binding protein SsuA/TauA family.</text>
</comment>
<proteinExistence type="inferred from homology"/>
<dbReference type="InterPro" id="IPR015168">
    <property type="entry name" value="SsuA/THI5"/>
</dbReference>
<protein>
    <submittedName>
        <fullName evidence="6">Metal ABC transporter substrate-binding protein</fullName>
    </submittedName>
</protein>
<dbReference type="OrthoDB" id="7375392at2"/>
<dbReference type="Gene3D" id="3.40.190.10">
    <property type="entry name" value="Periplasmic binding protein-like II"/>
    <property type="match status" value="2"/>
</dbReference>
<dbReference type="PANTHER" id="PTHR30024">
    <property type="entry name" value="ALIPHATIC SULFONATES-BINDING PROTEIN-RELATED"/>
    <property type="match status" value="1"/>
</dbReference>
<evidence type="ECO:0000256" key="2">
    <source>
        <dbReference type="ARBA" id="ARBA00010742"/>
    </source>
</evidence>